<keyword evidence="1" id="KW-0732">Signal</keyword>
<sequence>MHHHLITTLTLLTLSHTALTLKLPARQTPNLWHISDSYIGCDPTVGCSYQFHVLGDDTGQLPYFEADCIQNVPIGDTALQQCNLVGAGSQFGLSVDGVYASGEFYPGNQVGSRVVVQLEFSDARRGTREFWQASQDGTYQTFSRDLGDYDVIPLQAAAVA</sequence>
<name>A0A6A6CDX9_ZASCE</name>
<keyword evidence="3" id="KW-1185">Reference proteome</keyword>
<evidence type="ECO:0000256" key="1">
    <source>
        <dbReference type="SAM" id="SignalP"/>
    </source>
</evidence>
<evidence type="ECO:0000313" key="2">
    <source>
        <dbReference type="EMBL" id="KAF2165305.1"/>
    </source>
</evidence>
<dbReference type="RefSeq" id="XP_033666194.1">
    <property type="nucleotide sequence ID" value="XM_033813080.1"/>
</dbReference>
<feature type="chain" id="PRO_5025640223" description="AA1-like domain-containing protein" evidence="1">
    <location>
        <begin position="21"/>
        <end position="160"/>
    </location>
</feature>
<feature type="signal peptide" evidence="1">
    <location>
        <begin position="1"/>
        <end position="20"/>
    </location>
</feature>
<evidence type="ECO:0000313" key="3">
    <source>
        <dbReference type="Proteomes" id="UP000799537"/>
    </source>
</evidence>
<dbReference type="Proteomes" id="UP000799537">
    <property type="component" value="Unassembled WGS sequence"/>
</dbReference>
<accession>A0A6A6CDX9</accession>
<reference evidence="2" key="1">
    <citation type="journal article" date="2020" name="Stud. Mycol.">
        <title>101 Dothideomycetes genomes: a test case for predicting lifestyles and emergence of pathogens.</title>
        <authorList>
            <person name="Haridas S."/>
            <person name="Albert R."/>
            <person name="Binder M."/>
            <person name="Bloem J."/>
            <person name="Labutti K."/>
            <person name="Salamov A."/>
            <person name="Andreopoulos B."/>
            <person name="Baker S."/>
            <person name="Barry K."/>
            <person name="Bills G."/>
            <person name="Bluhm B."/>
            <person name="Cannon C."/>
            <person name="Castanera R."/>
            <person name="Culley D."/>
            <person name="Daum C."/>
            <person name="Ezra D."/>
            <person name="Gonzalez J."/>
            <person name="Henrissat B."/>
            <person name="Kuo A."/>
            <person name="Liang C."/>
            <person name="Lipzen A."/>
            <person name="Lutzoni F."/>
            <person name="Magnuson J."/>
            <person name="Mondo S."/>
            <person name="Nolan M."/>
            <person name="Ohm R."/>
            <person name="Pangilinan J."/>
            <person name="Park H.-J."/>
            <person name="Ramirez L."/>
            <person name="Alfaro M."/>
            <person name="Sun H."/>
            <person name="Tritt A."/>
            <person name="Yoshinaga Y."/>
            <person name="Zwiers L.-H."/>
            <person name="Turgeon B."/>
            <person name="Goodwin S."/>
            <person name="Spatafora J."/>
            <person name="Crous P."/>
            <person name="Grigoriev I."/>
        </authorList>
    </citation>
    <scope>NUCLEOTIDE SEQUENCE</scope>
    <source>
        <strain evidence="2">ATCC 36951</strain>
    </source>
</reference>
<dbReference type="AlphaFoldDB" id="A0A6A6CDX9"/>
<protein>
    <recommendedName>
        <fullName evidence="4">AA1-like domain-containing protein</fullName>
    </recommendedName>
</protein>
<dbReference type="EMBL" id="ML993600">
    <property type="protein sequence ID" value="KAF2165305.1"/>
    <property type="molecule type" value="Genomic_DNA"/>
</dbReference>
<evidence type="ECO:0008006" key="4">
    <source>
        <dbReference type="Google" id="ProtNLM"/>
    </source>
</evidence>
<proteinExistence type="predicted"/>
<organism evidence="2 3">
    <name type="scientific">Zasmidium cellare ATCC 36951</name>
    <dbReference type="NCBI Taxonomy" id="1080233"/>
    <lineage>
        <taxon>Eukaryota</taxon>
        <taxon>Fungi</taxon>
        <taxon>Dikarya</taxon>
        <taxon>Ascomycota</taxon>
        <taxon>Pezizomycotina</taxon>
        <taxon>Dothideomycetes</taxon>
        <taxon>Dothideomycetidae</taxon>
        <taxon>Mycosphaerellales</taxon>
        <taxon>Mycosphaerellaceae</taxon>
        <taxon>Zasmidium</taxon>
    </lineage>
</organism>
<gene>
    <name evidence="2" type="ORF">M409DRAFT_55725</name>
</gene>
<dbReference type="GeneID" id="54566352"/>